<evidence type="ECO:0000313" key="1">
    <source>
        <dbReference type="EMBL" id="CAG8580962.1"/>
    </source>
</evidence>
<reference evidence="1" key="1">
    <citation type="submission" date="2021-06" db="EMBL/GenBank/DDBJ databases">
        <authorList>
            <person name="Kallberg Y."/>
            <person name="Tangrot J."/>
            <person name="Rosling A."/>
        </authorList>
    </citation>
    <scope>NUCLEOTIDE SEQUENCE</scope>
    <source>
        <strain evidence="1">BR232B</strain>
    </source>
</reference>
<dbReference type="AlphaFoldDB" id="A0A9N9BTY3"/>
<sequence length="85" mass="9722">MSAVSNPEEATPSGYHTDLELNSPYDCQQQQAAFLLFHSILLAAFRSNDRYLLLFACDWGKKFQVVQSHDNNKIQLNHLAKKILK</sequence>
<gene>
    <name evidence="1" type="ORF">PBRASI_LOCUS6617</name>
</gene>
<organism evidence="1 2">
    <name type="scientific">Paraglomus brasilianum</name>
    <dbReference type="NCBI Taxonomy" id="144538"/>
    <lineage>
        <taxon>Eukaryota</taxon>
        <taxon>Fungi</taxon>
        <taxon>Fungi incertae sedis</taxon>
        <taxon>Mucoromycota</taxon>
        <taxon>Glomeromycotina</taxon>
        <taxon>Glomeromycetes</taxon>
        <taxon>Paraglomerales</taxon>
        <taxon>Paraglomeraceae</taxon>
        <taxon>Paraglomus</taxon>
    </lineage>
</organism>
<comment type="caution">
    <text evidence="1">The sequence shown here is derived from an EMBL/GenBank/DDBJ whole genome shotgun (WGS) entry which is preliminary data.</text>
</comment>
<protein>
    <submittedName>
        <fullName evidence="1">11117_t:CDS:1</fullName>
    </submittedName>
</protein>
<accession>A0A9N9BTY3</accession>
<dbReference type="EMBL" id="CAJVPI010000898">
    <property type="protein sequence ID" value="CAG8580962.1"/>
    <property type="molecule type" value="Genomic_DNA"/>
</dbReference>
<dbReference type="Proteomes" id="UP000789739">
    <property type="component" value="Unassembled WGS sequence"/>
</dbReference>
<evidence type="ECO:0000313" key="2">
    <source>
        <dbReference type="Proteomes" id="UP000789739"/>
    </source>
</evidence>
<keyword evidence="2" id="KW-1185">Reference proteome</keyword>
<name>A0A9N9BTY3_9GLOM</name>
<proteinExistence type="predicted"/>